<evidence type="ECO:0000256" key="4">
    <source>
        <dbReference type="ARBA" id="ARBA00022840"/>
    </source>
</evidence>
<keyword evidence="3" id="KW-0547">Nucleotide-binding</keyword>
<sequence length="403" mass="45042">MSMAPQELENSASKYAADAIKADSQGAIGMAISGYQNASDTLMKLMRLYPDSKLNRIYTERMQKYQGRIKDLRNTRAGGVEPVVDPNASPEEQKKALARVQPSNQSDQSLEDLILKEKPNVKWAEVIGLDDAKNALRESIVYPSKRPDLFPLGWPRGMLLYGPPGTGKTMLAAATANELDGYFINVDAASMMSKWLGEAEKNVSKLFTMARGYCEREGKPVILFIDEVDSLLGDRNSEVGGEIRAKNQFLSEMDGVNGKGKELMMYVIGATNKPWSLDSPFLRRFQKRIYVSLPSTEARENLFELYTSPLRKSSRVSSLTLAKHFDGYSASDIKDVCQGAQLQVVNELFKSPSFSEPVEGQAPLQPREITTTDFRNIKQRRKPSVSVEMVRAYHKWSEQFGAL</sequence>
<dbReference type="SUPFAM" id="SSF52540">
    <property type="entry name" value="P-loop containing nucleoside triphosphate hydrolases"/>
    <property type="match status" value="1"/>
</dbReference>
<dbReference type="FunFam" id="3.40.50.300:FF:001054">
    <property type="entry name" value="ATPase, AAA family, putative"/>
    <property type="match status" value="1"/>
</dbReference>
<dbReference type="GO" id="GO:0005524">
    <property type="term" value="F:ATP binding"/>
    <property type="evidence" value="ECO:0007669"/>
    <property type="project" value="UniProtKB-KW"/>
</dbReference>
<evidence type="ECO:0000313" key="7">
    <source>
        <dbReference type="EMBL" id="AIF08285.1"/>
    </source>
</evidence>
<dbReference type="InterPro" id="IPR036181">
    <property type="entry name" value="MIT_dom_sf"/>
</dbReference>
<comment type="subcellular location">
    <subcellularLocation>
        <location evidence="1">Cytoplasm</location>
    </subcellularLocation>
</comment>
<dbReference type="InterPro" id="IPR003593">
    <property type="entry name" value="AAA+_ATPase"/>
</dbReference>
<dbReference type="PANTHER" id="PTHR23074:SF83">
    <property type="entry name" value="VACUOLAR PROTEIN SORTING-ASSOCIATED PROTEIN 4A"/>
    <property type="match status" value="1"/>
</dbReference>
<dbReference type="EMBL" id="KF900826">
    <property type="protein sequence ID" value="AIF08285.1"/>
    <property type="molecule type" value="Genomic_DNA"/>
</dbReference>
<dbReference type="InterPro" id="IPR007330">
    <property type="entry name" value="MIT_dom"/>
</dbReference>
<evidence type="ECO:0000256" key="3">
    <source>
        <dbReference type="ARBA" id="ARBA00022741"/>
    </source>
</evidence>
<dbReference type="AlphaFoldDB" id="A0A075GZC5"/>
<evidence type="ECO:0000259" key="6">
    <source>
        <dbReference type="SMART" id="SM00382"/>
    </source>
</evidence>
<evidence type="ECO:0000256" key="5">
    <source>
        <dbReference type="SAM" id="MobiDB-lite"/>
    </source>
</evidence>
<dbReference type="GO" id="GO:0005737">
    <property type="term" value="C:cytoplasm"/>
    <property type="evidence" value="ECO:0007669"/>
    <property type="project" value="UniProtKB-SubCell"/>
</dbReference>
<dbReference type="PANTHER" id="PTHR23074">
    <property type="entry name" value="AAA DOMAIN-CONTAINING"/>
    <property type="match status" value="1"/>
</dbReference>
<dbReference type="CDD" id="cd19509">
    <property type="entry name" value="RecA-like_VPS4-like"/>
    <property type="match status" value="1"/>
</dbReference>
<organism evidence="7">
    <name type="scientific">uncultured marine thaumarchaeote KM3_28_B05</name>
    <dbReference type="NCBI Taxonomy" id="1456111"/>
    <lineage>
        <taxon>Archaea</taxon>
        <taxon>Nitrososphaerota</taxon>
        <taxon>environmental samples</taxon>
    </lineage>
</organism>
<dbReference type="InterPro" id="IPR027417">
    <property type="entry name" value="P-loop_NTPase"/>
</dbReference>
<dbReference type="InterPro" id="IPR003959">
    <property type="entry name" value="ATPase_AAA_core"/>
</dbReference>
<keyword evidence="2" id="KW-0963">Cytoplasm</keyword>
<evidence type="ECO:0000256" key="1">
    <source>
        <dbReference type="ARBA" id="ARBA00004496"/>
    </source>
</evidence>
<accession>A0A075GZC5</accession>
<dbReference type="SUPFAM" id="SSF116846">
    <property type="entry name" value="MIT domain"/>
    <property type="match status" value="1"/>
</dbReference>
<dbReference type="Gene3D" id="3.40.50.300">
    <property type="entry name" value="P-loop containing nucleotide triphosphate hydrolases"/>
    <property type="match status" value="1"/>
</dbReference>
<feature type="region of interest" description="Disordered" evidence="5">
    <location>
        <begin position="76"/>
        <end position="105"/>
    </location>
</feature>
<dbReference type="SMART" id="SM00382">
    <property type="entry name" value="AAA"/>
    <property type="match status" value="1"/>
</dbReference>
<proteinExistence type="predicted"/>
<dbReference type="Pfam" id="PF04212">
    <property type="entry name" value="MIT"/>
    <property type="match status" value="1"/>
</dbReference>
<dbReference type="Gene3D" id="1.20.58.80">
    <property type="entry name" value="Phosphotransferase system, lactose/cellobiose-type IIA subunit"/>
    <property type="match status" value="1"/>
</dbReference>
<protein>
    <submittedName>
        <fullName evidence="7">AAA ATPase central domain protein</fullName>
    </submittedName>
</protein>
<evidence type="ECO:0000256" key="2">
    <source>
        <dbReference type="ARBA" id="ARBA00022490"/>
    </source>
</evidence>
<dbReference type="InterPro" id="IPR050304">
    <property type="entry name" value="MT-severing_AAA_ATPase"/>
</dbReference>
<name>A0A075GZC5_9ARCH</name>
<dbReference type="Gene3D" id="1.10.8.60">
    <property type="match status" value="1"/>
</dbReference>
<feature type="domain" description="AAA+ ATPase" evidence="6">
    <location>
        <begin position="154"/>
        <end position="295"/>
    </location>
</feature>
<dbReference type="GO" id="GO:0016887">
    <property type="term" value="F:ATP hydrolysis activity"/>
    <property type="evidence" value="ECO:0007669"/>
    <property type="project" value="InterPro"/>
</dbReference>
<keyword evidence="4" id="KW-0067">ATP-binding</keyword>
<dbReference type="Pfam" id="PF00004">
    <property type="entry name" value="AAA"/>
    <property type="match status" value="1"/>
</dbReference>
<reference evidence="7" key="1">
    <citation type="journal article" date="2014" name="Genome Biol. Evol.">
        <title>Pangenome evidence for extensive interdomain horizontal transfer affecting lineage core and shell genes in uncultured planktonic thaumarchaeota and euryarchaeota.</title>
        <authorList>
            <person name="Deschamps P."/>
            <person name="Zivanovic Y."/>
            <person name="Moreira D."/>
            <person name="Rodriguez-Valera F."/>
            <person name="Lopez-Garcia P."/>
        </authorList>
    </citation>
    <scope>NUCLEOTIDE SEQUENCE</scope>
</reference>